<evidence type="ECO:0000259" key="10">
    <source>
        <dbReference type="PROSITE" id="PS51134"/>
    </source>
</evidence>
<dbReference type="OrthoDB" id="25790at2759"/>
<dbReference type="GO" id="GO:0097550">
    <property type="term" value="C:transcription preinitiation complex"/>
    <property type="evidence" value="ECO:0007669"/>
    <property type="project" value="TreeGrafter"/>
</dbReference>
<sequence length="359" mass="38784">MAATNAILSPGAIPEAPAVKAPEAFQENLNIHLICPECREAPPNLTEDFAAGDTICASCGLVLGSRIVDTRSEWRTFANDDQGNDDPSRVGEAANPLLNGEQLETSISFKTGGAAARDLTRAQNKTINDKGQKSLMGAYKQIGAVCDAHHIQPAVCNTAKLNFKMVDDGKILKGKSNEAVIASCIFLACRQHGVPRSFREVHEMCNVSKKEIGRTFKMIEKFIAKKASETNGLPTGQSLNDEIGDEEGSGRAPQMSNRFCSKLGLSYPCPMVAEELAERVSHQGLLVGRSPLSVAAACIYMAAHLMGHPKSPKEVGAMCGVSDGTIRTSYKHLYEARDELVLKEWITLRNGDMRRLPTA</sequence>
<keyword evidence="11" id="KW-0396">Initiation factor</keyword>
<evidence type="ECO:0000256" key="8">
    <source>
        <dbReference type="ARBA" id="ARBA00066213"/>
    </source>
</evidence>
<evidence type="ECO:0000256" key="9">
    <source>
        <dbReference type="PROSITE-ProRule" id="PRU00469"/>
    </source>
</evidence>
<evidence type="ECO:0000256" key="5">
    <source>
        <dbReference type="ARBA" id="ARBA00023163"/>
    </source>
</evidence>
<feature type="domain" description="TFIIB-type" evidence="10">
    <location>
        <begin position="31"/>
        <end position="64"/>
    </location>
</feature>
<evidence type="ECO:0000256" key="4">
    <source>
        <dbReference type="ARBA" id="ARBA00023015"/>
    </source>
</evidence>
<accession>A0A6A6HFJ3</accession>
<dbReference type="PROSITE" id="PS51134">
    <property type="entry name" value="ZF_TFIIB"/>
    <property type="match status" value="1"/>
</dbReference>
<dbReference type="PROSITE" id="PS00782">
    <property type="entry name" value="TFIIB"/>
    <property type="match status" value="2"/>
</dbReference>
<dbReference type="EMBL" id="ML991783">
    <property type="protein sequence ID" value="KAF2236721.1"/>
    <property type="molecule type" value="Genomic_DNA"/>
</dbReference>
<dbReference type="PRINTS" id="PR00685">
    <property type="entry name" value="TIFACTORIIB"/>
</dbReference>
<dbReference type="InterPro" id="IPR013137">
    <property type="entry name" value="Znf_TFIIB"/>
</dbReference>
<dbReference type="InterPro" id="IPR023486">
    <property type="entry name" value="TFIIB_CS"/>
</dbReference>
<evidence type="ECO:0000256" key="3">
    <source>
        <dbReference type="ARBA" id="ARBA00022737"/>
    </source>
</evidence>
<evidence type="ECO:0000256" key="2">
    <source>
        <dbReference type="ARBA" id="ARBA00013932"/>
    </source>
</evidence>
<gene>
    <name evidence="11" type="ORF">EV356DRAFT_565212</name>
</gene>
<proteinExistence type="inferred from homology"/>
<comment type="function">
    <text evidence="7">General factor that plays a major role in the activation of eukaryotic genes transcribed by RNA polymerase II.</text>
</comment>
<evidence type="ECO:0000256" key="1">
    <source>
        <dbReference type="ARBA" id="ARBA00010857"/>
    </source>
</evidence>
<dbReference type="InterPro" id="IPR013763">
    <property type="entry name" value="Cyclin-like_dom"/>
</dbReference>
<dbReference type="Gene3D" id="1.10.472.10">
    <property type="entry name" value="Cyclin-like"/>
    <property type="match status" value="1"/>
</dbReference>
<dbReference type="InterPro" id="IPR036915">
    <property type="entry name" value="Cyclin-like_sf"/>
</dbReference>
<dbReference type="Gene3D" id="1.10.472.170">
    <property type="match status" value="1"/>
</dbReference>
<evidence type="ECO:0000256" key="6">
    <source>
        <dbReference type="ARBA" id="ARBA00031706"/>
    </source>
</evidence>
<keyword evidence="9" id="KW-0479">Metal-binding</keyword>
<dbReference type="GO" id="GO:0051123">
    <property type="term" value="P:RNA polymerase II preinitiation complex assembly"/>
    <property type="evidence" value="ECO:0007669"/>
    <property type="project" value="UniProtKB-ARBA"/>
</dbReference>
<dbReference type="Pfam" id="PF00382">
    <property type="entry name" value="TFIIB"/>
    <property type="match status" value="2"/>
</dbReference>
<dbReference type="Proteomes" id="UP000800092">
    <property type="component" value="Unassembled WGS sequence"/>
</dbReference>
<dbReference type="GO" id="GO:0016251">
    <property type="term" value="F:RNA polymerase II general transcription initiation factor activity"/>
    <property type="evidence" value="ECO:0007669"/>
    <property type="project" value="TreeGrafter"/>
</dbReference>
<dbReference type="PANTHER" id="PTHR11618">
    <property type="entry name" value="TRANSCRIPTION INITIATION FACTOR IIB-RELATED"/>
    <property type="match status" value="1"/>
</dbReference>
<dbReference type="SUPFAM" id="SSF47954">
    <property type="entry name" value="Cyclin-like"/>
    <property type="match status" value="2"/>
</dbReference>
<dbReference type="GO" id="GO:0003743">
    <property type="term" value="F:translation initiation factor activity"/>
    <property type="evidence" value="ECO:0007669"/>
    <property type="project" value="UniProtKB-KW"/>
</dbReference>
<dbReference type="GO" id="GO:0017025">
    <property type="term" value="F:TBP-class protein binding"/>
    <property type="evidence" value="ECO:0007669"/>
    <property type="project" value="InterPro"/>
</dbReference>
<dbReference type="InterPro" id="IPR013150">
    <property type="entry name" value="TFIIB_cyclin"/>
</dbReference>
<name>A0A6A6HFJ3_VIRVR</name>
<organism evidence="11 12">
    <name type="scientific">Viridothelium virens</name>
    <name type="common">Speckled blister lichen</name>
    <name type="synonym">Trypethelium virens</name>
    <dbReference type="NCBI Taxonomy" id="1048519"/>
    <lineage>
        <taxon>Eukaryota</taxon>
        <taxon>Fungi</taxon>
        <taxon>Dikarya</taxon>
        <taxon>Ascomycota</taxon>
        <taxon>Pezizomycotina</taxon>
        <taxon>Dothideomycetes</taxon>
        <taxon>Dothideomycetes incertae sedis</taxon>
        <taxon>Trypetheliales</taxon>
        <taxon>Trypetheliaceae</taxon>
        <taxon>Viridothelium</taxon>
    </lineage>
</organism>
<dbReference type="GO" id="GO:0005634">
    <property type="term" value="C:nucleus"/>
    <property type="evidence" value="ECO:0007669"/>
    <property type="project" value="TreeGrafter"/>
</dbReference>
<comment type="similarity">
    <text evidence="1">Belongs to the TFIIB family.</text>
</comment>
<protein>
    <recommendedName>
        <fullName evidence="2">Transcription initiation factor IIB</fullName>
    </recommendedName>
    <alternativeName>
        <fullName evidence="6">General transcription factor TFIIB</fullName>
    </alternativeName>
</protein>
<dbReference type="SMART" id="SM00385">
    <property type="entry name" value="CYCLIN"/>
    <property type="match status" value="2"/>
</dbReference>
<dbReference type="Pfam" id="PF08271">
    <property type="entry name" value="Zn_Ribbon_TF"/>
    <property type="match status" value="1"/>
</dbReference>
<dbReference type="GO" id="GO:0008270">
    <property type="term" value="F:zinc ion binding"/>
    <property type="evidence" value="ECO:0007669"/>
    <property type="project" value="UniProtKB-KW"/>
</dbReference>
<keyword evidence="9" id="KW-0863">Zinc-finger</keyword>
<comment type="subunit">
    <text evidence="8">Associates with TFIID-IIA (DA complex) to form TFIID-IIA-IIB (DAB-complex) which is then recognized by polymerase II.</text>
</comment>
<dbReference type="AlphaFoldDB" id="A0A6A6HFJ3"/>
<evidence type="ECO:0000313" key="12">
    <source>
        <dbReference type="Proteomes" id="UP000800092"/>
    </source>
</evidence>
<dbReference type="FunFam" id="1.10.472.170:FF:000001">
    <property type="entry name" value="Transcription initiation factor IIB"/>
    <property type="match status" value="1"/>
</dbReference>
<keyword evidence="9" id="KW-0862">Zinc</keyword>
<dbReference type="PANTHER" id="PTHR11618:SF13">
    <property type="entry name" value="TRANSCRIPTION INITIATION FACTOR IIB"/>
    <property type="match status" value="1"/>
</dbReference>
<keyword evidence="4" id="KW-0805">Transcription regulation</keyword>
<evidence type="ECO:0000256" key="7">
    <source>
        <dbReference type="ARBA" id="ARBA00056616"/>
    </source>
</evidence>
<keyword evidence="3" id="KW-0677">Repeat</keyword>
<dbReference type="InterPro" id="IPR000812">
    <property type="entry name" value="TFIIB"/>
</dbReference>
<evidence type="ECO:0000313" key="11">
    <source>
        <dbReference type="EMBL" id="KAF2236721.1"/>
    </source>
</evidence>
<keyword evidence="11" id="KW-0648">Protein biosynthesis</keyword>
<dbReference type="FunFam" id="2.20.25.10:FF:000036">
    <property type="entry name" value="Transcription initiation factor IIB"/>
    <property type="match status" value="1"/>
</dbReference>
<dbReference type="SUPFAM" id="SSF57783">
    <property type="entry name" value="Zinc beta-ribbon"/>
    <property type="match status" value="1"/>
</dbReference>
<dbReference type="CDD" id="cd20551">
    <property type="entry name" value="CYCLIN_TFIIB_rpt1"/>
    <property type="match status" value="1"/>
</dbReference>
<reference evidence="11" key="1">
    <citation type="journal article" date="2020" name="Stud. Mycol.">
        <title>101 Dothideomycetes genomes: a test case for predicting lifestyles and emergence of pathogens.</title>
        <authorList>
            <person name="Haridas S."/>
            <person name="Albert R."/>
            <person name="Binder M."/>
            <person name="Bloem J."/>
            <person name="Labutti K."/>
            <person name="Salamov A."/>
            <person name="Andreopoulos B."/>
            <person name="Baker S."/>
            <person name="Barry K."/>
            <person name="Bills G."/>
            <person name="Bluhm B."/>
            <person name="Cannon C."/>
            <person name="Castanera R."/>
            <person name="Culley D."/>
            <person name="Daum C."/>
            <person name="Ezra D."/>
            <person name="Gonzalez J."/>
            <person name="Henrissat B."/>
            <person name="Kuo A."/>
            <person name="Liang C."/>
            <person name="Lipzen A."/>
            <person name="Lutzoni F."/>
            <person name="Magnuson J."/>
            <person name="Mondo S."/>
            <person name="Nolan M."/>
            <person name="Ohm R."/>
            <person name="Pangilinan J."/>
            <person name="Park H.-J."/>
            <person name="Ramirez L."/>
            <person name="Alfaro M."/>
            <person name="Sun H."/>
            <person name="Tritt A."/>
            <person name="Yoshinaga Y."/>
            <person name="Zwiers L.-H."/>
            <person name="Turgeon B."/>
            <person name="Goodwin S."/>
            <person name="Spatafora J."/>
            <person name="Crous P."/>
            <person name="Grigoriev I."/>
        </authorList>
    </citation>
    <scope>NUCLEOTIDE SEQUENCE</scope>
    <source>
        <strain evidence="11">Tuck. ex Michener</strain>
    </source>
</reference>
<keyword evidence="5" id="KW-0804">Transcription</keyword>
<keyword evidence="12" id="KW-1185">Reference proteome</keyword>